<sequence length="152" mass="16885">MSSSQPKTDQRADYDEIEFSVPDWFTNQHASLFSRMWEGIIGRKAENGEVTLISNPEILDAIIASSKRSAKVKEALKGPSATMARQKVELEGATNLACKYLLRYFTLTDHLAELLCEGWVPTSRTNAEPSIMKSVEKPLVSVNPGKTVGWEP</sequence>
<dbReference type="Proteomes" id="UP000018144">
    <property type="component" value="Unassembled WGS sequence"/>
</dbReference>
<reference evidence="1 2" key="1">
    <citation type="journal article" date="2013" name="PLoS Genet.">
        <title>The genome and development-dependent transcriptomes of Pyronema confluens: a window into fungal evolution.</title>
        <authorList>
            <person name="Traeger S."/>
            <person name="Altegoer F."/>
            <person name="Freitag M."/>
            <person name="Gabaldon T."/>
            <person name="Kempken F."/>
            <person name="Kumar A."/>
            <person name="Marcet-Houben M."/>
            <person name="Poggeler S."/>
            <person name="Stajich J.E."/>
            <person name="Nowrousian M."/>
        </authorList>
    </citation>
    <scope>NUCLEOTIDE SEQUENCE [LARGE SCALE GENOMIC DNA]</scope>
    <source>
        <strain evidence="2">CBS 100304</strain>
        <tissue evidence="1">Vegetative mycelium</tissue>
    </source>
</reference>
<dbReference type="EMBL" id="HF935274">
    <property type="protein sequence ID" value="CCX05875.1"/>
    <property type="molecule type" value="Genomic_DNA"/>
</dbReference>
<name>U4L766_PYROM</name>
<keyword evidence="2" id="KW-1185">Reference proteome</keyword>
<evidence type="ECO:0000313" key="1">
    <source>
        <dbReference type="EMBL" id="CCX05875.1"/>
    </source>
</evidence>
<proteinExistence type="predicted"/>
<evidence type="ECO:0000313" key="2">
    <source>
        <dbReference type="Proteomes" id="UP000018144"/>
    </source>
</evidence>
<dbReference type="AlphaFoldDB" id="U4L766"/>
<gene>
    <name evidence="1" type="ORF">PCON_05462</name>
</gene>
<protein>
    <submittedName>
        <fullName evidence="1">Uncharacterized protein</fullName>
    </submittedName>
</protein>
<accession>U4L766</accession>
<organism evidence="1 2">
    <name type="scientific">Pyronema omphalodes (strain CBS 100304)</name>
    <name type="common">Pyronema confluens</name>
    <dbReference type="NCBI Taxonomy" id="1076935"/>
    <lineage>
        <taxon>Eukaryota</taxon>
        <taxon>Fungi</taxon>
        <taxon>Dikarya</taxon>
        <taxon>Ascomycota</taxon>
        <taxon>Pezizomycotina</taxon>
        <taxon>Pezizomycetes</taxon>
        <taxon>Pezizales</taxon>
        <taxon>Pyronemataceae</taxon>
        <taxon>Pyronema</taxon>
    </lineage>
</organism>